<sequence length="347" mass="36872">MVKPEIPEHVTRFQGVEKHSAGYQLMAKLGWKEGQGLGANKQGITTHIRVKKKQDQLGVGVTEADKRARDWTLGMVQYDNVLAKLSEVTSQHASRGGDSSSEDSFASGGEEPATGKTKKRKGKAPAGKAAKRKCAPVAVKQQQQAPARPAAASSSGSDPDGDSSEDEQPAPKRQRAARHVGRFTRREAGKKVKNYSSKDLAAILGGQDAAKNSSGGESDDGSAERPATPPMEQPEPLAPPHAATESSGDDENGDVVATHSEPQEGFWWSGYFTRAGRLGGMRTRKEPPADPSTDPVKPQVNVHGFSEKDQENLYTLTQGGASQGRQGLGRSSEPKKLTGSGSGRIDK</sequence>
<accession>A0AAW1PXC6</accession>
<proteinExistence type="predicted"/>
<feature type="compositionally biased region" description="Basic residues" evidence="1">
    <location>
        <begin position="172"/>
        <end position="183"/>
    </location>
</feature>
<gene>
    <name evidence="3" type="ORF">WJX72_004183</name>
</gene>
<evidence type="ECO:0000256" key="1">
    <source>
        <dbReference type="SAM" id="MobiDB-lite"/>
    </source>
</evidence>
<feature type="compositionally biased region" description="Acidic residues" evidence="1">
    <location>
        <begin position="159"/>
        <end position="168"/>
    </location>
</feature>
<dbReference type="InterPro" id="IPR000467">
    <property type="entry name" value="G_patch_dom"/>
</dbReference>
<dbReference type="PROSITE" id="PS50174">
    <property type="entry name" value="G_PATCH"/>
    <property type="match status" value="1"/>
</dbReference>
<feature type="compositionally biased region" description="Polar residues" evidence="1">
    <location>
        <begin position="88"/>
        <end position="104"/>
    </location>
</feature>
<dbReference type="Pfam" id="PF01585">
    <property type="entry name" value="G-patch"/>
    <property type="match status" value="1"/>
</dbReference>
<evidence type="ECO:0000313" key="3">
    <source>
        <dbReference type="EMBL" id="KAK9812809.1"/>
    </source>
</evidence>
<comment type="caution">
    <text evidence="3">The sequence shown here is derived from an EMBL/GenBank/DDBJ whole genome shotgun (WGS) entry which is preliminary data.</text>
</comment>
<dbReference type="PANTHER" id="PTHR23149">
    <property type="entry name" value="G PATCH DOMAIN CONTAINING PROTEIN"/>
    <property type="match status" value="1"/>
</dbReference>
<organism evidence="3 4">
    <name type="scientific">[Myrmecia] bisecta</name>
    <dbReference type="NCBI Taxonomy" id="41462"/>
    <lineage>
        <taxon>Eukaryota</taxon>
        <taxon>Viridiplantae</taxon>
        <taxon>Chlorophyta</taxon>
        <taxon>core chlorophytes</taxon>
        <taxon>Trebouxiophyceae</taxon>
        <taxon>Trebouxiales</taxon>
        <taxon>Trebouxiaceae</taxon>
        <taxon>Myrmecia</taxon>
    </lineage>
</organism>
<evidence type="ECO:0000259" key="2">
    <source>
        <dbReference type="PROSITE" id="PS50174"/>
    </source>
</evidence>
<reference evidence="3 4" key="1">
    <citation type="journal article" date="2024" name="Nat. Commun.">
        <title>Phylogenomics reveals the evolutionary origins of lichenization in chlorophyte algae.</title>
        <authorList>
            <person name="Puginier C."/>
            <person name="Libourel C."/>
            <person name="Otte J."/>
            <person name="Skaloud P."/>
            <person name="Haon M."/>
            <person name="Grisel S."/>
            <person name="Petersen M."/>
            <person name="Berrin J.G."/>
            <person name="Delaux P.M."/>
            <person name="Dal Grande F."/>
            <person name="Keller J."/>
        </authorList>
    </citation>
    <scope>NUCLEOTIDE SEQUENCE [LARGE SCALE GENOMIC DNA]</scope>
    <source>
        <strain evidence="3 4">SAG 2043</strain>
    </source>
</reference>
<dbReference type="GO" id="GO:0003676">
    <property type="term" value="F:nucleic acid binding"/>
    <property type="evidence" value="ECO:0007669"/>
    <property type="project" value="InterPro"/>
</dbReference>
<dbReference type="GO" id="GO:0005730">
    <property type="term" value="C:nucleolus"/>
    <property type="evidence" value="ECO:0007669"/>
    <property type="project" value="TreeGrafter"/>
</dbReference>
<dbReference type="InterPro" id="IPR050656">
    <property type="entry name" value="PINX1"/>
</dbReference>
<name>A0AAW1PXC6_9CHLO</name>
<feature type="compositionally biased region" description="Polar residues" evidence="1">
    <location>
        <begin position="312"/>
        <end position="325"/>
    </location>
</feature>
<evidence type="ECO:0000313" key="4">
    <source>
        <dbReference type="Proteomes" id="UP001489004"/>
    </source>
</evidence>
<feature type="compositionally biased region" description="Pro residues" evidence="1">
    <location>
        <begin position="227"/>
        <end position="239"/>
    </location>
</feature>
<keyword evidence="4" id="KW-1185">Reference proteome</keyword>
<feature type="domain" description="G-patch" evidence="2">
    <location>
        <begin position="18"/>
        <end position="64"/>
    </location>
</feature>
<dbReference type="Proteomes" id="UP001489004">
    <property type="component" value="Unassembled WGS sequence"/>
</dbReference>
<feature type="compositionally biased region" description="Low complexity" evidence="1">
    <location>
        <begin position="141"/>
        <end position="158"/>
    </location>
</feature>
<dbReference type="EMBL" id="JALJOR010000008">
    <property type="protein sequence ID" value="KAK9812809.1"/>
    <property type="molecule type" value="Genomic_DNA"/>
</dbReference>
<protein>
    <recommendedName>
        <fullName evidence="2">G-patch domain-containing protein</fullName>
    </recommendedName>
</protein>
<feature type="compositionally biased region" description="Basic residues" evidence="1">
    <location>
        <begin position="116"/>
        <end position="134"/>
    </location>
</feature>
<dbReference type="PANTHER" id="PTHR23149:SF9">
    <property type="entry name" value="G PATCH DOMAIN-CONTAINING PROTEIN 4"/>
    <property type="match status" value="1"/>
</dbReference>
<dbReference type="SMART" id="SM00443">
    <property type="entry name" value="G_patch"/>
    <property type="match status" value="1"/>
</dbReference>
<feature type="region of interest" description="Disordered" evidence="1">
    <location>
        <begin position="88"/>
        <end position="347"/>
    </location>
</feature>
<dbReference type="AlphaFoldDB" id="A0AAW1PXC6"/>